<evidence type="ECO:0000313" key="4">
    <source>
        <dbReference type="EMBL" id="KNB70612.1"/>
    </source>
</evidence>
<reference evidence="4" key="2">
    <citation type="submission" date="2015-07" db="EMBL/GenBank/DDBJ databases">
        <title>MeaNS - Measles Nucleotide Surveillance Program.</title>
        <authorList>
            <person name="Tran T."/>
            <person name="Druce J."/>
        </authorList>
    </citation>
    <scope>NUCLEOTIDE SEQUENCE</scope>
    <source>
        <strain evidence="4">DSM 9887</strain>
    </source>
</reference>
<dbReference type="InterPro" id="IPR000835">
    <property type="entry name" value="HTH_MarR-typ"/>
</dbReference>
<dbReference type="RefSeq" id="WP_049739614.1">
    <property type="nucleotide sequence ID" value="NZ_BJON01000014.1"/>
</dbReference>
<dbReference type="PANTHER" id="PTHR33164">
    <property type="entry name" value="TRANSCRIPTIONAL REGULATOR, MARR FAMILY"/>
    <property type="match status" value="1"/>
</dbReference>
<dbReference type="PRINTS" id="PR00598">
    <property type="entry name" value="HTHMARR"/>
</dbReference>
<reference evidence="3 6" key="3">
    <citation type="submission" date="2019-06" db="EMBL/GenBank/DDBJ databases">
        <title>Whole genome shotgun sequence of Brevibacillus reuszeri NBRC 15719.</title>
        <authorList>
            <person name="Hosoyama A."/>
            <person name="Uohara A."/>
            <person name="Ohji S."/>
            <person name="Ichikawa N."/>
        </authorList>
    </citation>
    <scope>NUCLEOTIDE SEQUENCE [LARGE SCALE GENOMIC DNA]</scope>
    <source>
        <strain evidence="3 6">NBRC 15719</strain>
    </source>
</reference>
<keyword evidence="6" id="KW-1185">Reference proteome</keyword>
<accession>A0A0K9YPN3</accession>
<evidence type="ECO:0000259" key="2">
    <source>
        <dbReference type="PROSITE" id="PS50995"/>
    </source>
</evidence>
<comment type="caution">
    <text evidence="4">The sequence shown here is derived from an EMBL/GenBank/DDBJ whole genome shotgun (WGS) entry which is preliminary data.</text>
</comment>
<dbReference type="AlphaFoldDB" id="A0A0K9YPN3"/>
<dbReference type="PROSITE" id="PS50995">
    <property type="entry name" value="HTH_MARR_2"/>
    <property type="match status" value="1"/>
</dbReference>
<name>A0A0K9YPN3_9BACL</name>
<dbReference type="SMART" id="SM00347">
    <property type="entry name" value="HTH_MARR"/>
    <property type="match status" value="1"/>
</dbReference>
<gene>
    <name evidence="4" type="ORF">ADS79_17080</name>
    <name evidence="3" type="ORF">BRE01_36490</name>
</gene>
<dbReference type="Gene3D" id="1.10.10.10">
    <property type="entry name" value="Winged helix-like DNA-binding domain superfamily/Winged helix DNA-binding domain"/>
    <property type="match status" value="1"/>
</dbReference>
<evidence type="ECO:0000256" key="1">
    <source>
        <dbReference type="ARBA" id="ARBA00023125"/>
    </source>
</evidence>
<dbReference type="InterPro" id="IPR036388">
    <property type="entry name" value="WH-like_DNA-bd_sf"/>
</dbReference>
<dbReference type="InterPro" id="IPR036390">
    <property type="entry name" value="WH_DNA-bd_sf"/>
</dbReference>
<dbReference type="EMBL" id="BJON01000014">
    <property type="protein sequence ID" value="GED69947.1"/>
    <property type="molecule type" value="Genomic_DNA"/>
</dbReference>
<reference evidence="5" key="1">
    <citation type="submission" date="2015-07" db="EMBL/GenBank/DDBJ databases">
        <title>Genome sequencing project for genomic taxonomy and phylogenomics of Bacillus-like bacteria.</title>
        <authorList>
            <person name="Liu B."/>
            <person name="Wang J."/>
            <person name="Zhu Y."/>
            <person name="Liu G."/>
            <person name="Chen Q."/>
            <person name="Chen Z."/>
            <person name="Lan J."/>
            <person name="Che J."/>
            <person name="Ge C."/>
            <person name="Shi H."/>
            <person name="Pan Z."/>
            <person name="Liu X."/>
        </authorList>
    </citation>
    <scope>NUCLEOTIDE SEQUENCE [LARGE SCALE GENOMIC DNA]</scope>
    <source>
        <strain evidence="5">DSM 9887</strain>
    </source>
</reference>
<dbReference type="STRING" id="54915.ADS79_17080"/>
<dbReference type="InterPro" id="IPR039422">
    <property type="entry name" value="MarR/SlyA-like"/>
</dbReference>
<dbReference type="GO" id="GO:0003700">
    <property type="term" value="F:DNA-binding transcription factor activity"/>
    <property type="evidence" value="ECO:0007669"/>
    <property type="project" value="InterPro"/>
</dbReference>
<proteinExistence type="predicted"/>
<dbReference type="SUPFAM" id="SSF46785">
    <property type="entry name" value="Winged helix' DNA-binding domain"/>
    <property type="match status" value="1"/>
</dbReference>
<protein>
    <recommendedName>
        <fullName evidence="2">HTH marR-type domain-containing protein</fullName>
    </recommendedName>
</protein>
<dbReference type="PANTHER" id="PTHR33164:SF67">
    <property type="entry name" value="TRANSCRIPTIONAL REGULATOR, MARR FAMILY"/>
    <property type="match status" value="1"/>
</dbReference>
<sequence>MREVDIILQQIIRKYKQEMNKIMDDFSILDFHFMKLLSDKNVAWPVTSIAHELSVSPIVISANAVKLEQKGLLARKRVSADKRVVQIGLTKDGRKRLTDLEKRKQDFLMAKYKHFSLEEIETMHSLLKQLLTGAKGLRNEEIK</sequence>
<dbReference type="PATRIC" id="fig|54915.3.peg.2483"/>
<dbReference type="GO" id="GO:0006950">
    <property type="term" value="P:response to stress"/>
    <property type="evidence" value="ECO:0007669"/>
    <property type="project" value="TreeGrafter"/>
</dbReference>
<feature type="domain" description="HTH marR-type" evidence="2">
    <location>
        <begin position="1"/>
        <end position="132"/>
    </location>
</feature>
<keyword evidence="1" id="KW-0238">DNA-binding</keyword>
<dbReference type="Proteomes" id="UP000036834">
    <property type="component" value="Unassembled WGS sequence"/>
</dbReference>
<evidence type="ECO:0000313" key="5">
    <source>
        <dbReference type="Proteomes" id="UP000036834"/>
    </source>
</evidence>
<dbReference type="Proteomes" id="UP000319578">
    <property type="component" value="Unassembled WGS sequence"/>
</dbReference>
<dbReference type="EMBL" id="LGIQ01000009">
    <property type="protein sequence ID" value="KNB70612.1"/>
    <property type="molecule type" value="Genomic_DNA"/>
</dbReference>
<evidence type="ECO:0000313" key="3">
    <source>
        <dbReference type="EMBL" id="GED69947.1"/>
    </source>
</evidence>
<evidence type="ECO:0000313" key="6">
    <source>
        <dbReference type="Proteomes" id="UP000319578"/>
    </source>
</evidence>
<dbReference type="GO" id="GO:0003677">
    <property type="term" value="F:DNA binding"/>
    <property type="evidence" value="ECO:0007669"/>
    <property type="project" value="UniProtKB-KW"/>
</dbReference>
<organism evidence="4 5">
    <name type="scientific">Brevibacillus reuszeri</name>
    <dbReference type="NCBI Taxonomy" id="54915"/>
    <lineage>
        <taxon>Bacteria</taxon>
        <taxon>Bacillati</taxon>
        <taxon>Bacillota</taxon>
        <taxon>Bacilli</taxon>
        <taxon>Bacillales</taxon>
        <taxon>Paenibacillaceae</taxon>
        <taxon>Brevibacillus</taxon>
    </lineage>
</organism>